<evidence type="ECO:0000256" key="1">
    <source>
        <dbReference type="SAM" id="Phobius"/>
    </source>
</evidence>
<accession>A0ABT9Z4F7</accession>
<evidence type="ECO:0000313" key="3">
    <source>
        <dbReference type="Proteomes" id="UP001232245"/>
    </source>
</evidence>
<reference evidence="2 3" key="1">
    <citation type="submission" date="2023-07" db="EMBL/GenBank/DDBJ databases">
        <title>Genomic Encyclopedia of Type Strains, Phase IV (KMG-IV): sequencing the most valuable type-strain genomes for metagenomic binning, comparative biology and taxonomic classification.</title>
        <authorList>
            <person name="Goeker M."/>
        </authorList>
    </citation>
    <scope>NUCLEOTIDE SEQUENCE [LARGE SCALE GENOMIC DNA]</scope>
    <source>
        <strain evidence="2 3">DSM 17723</strain>
    </source>
</reference>
<proteinExistence type="predicted"/>
<dbReference type="Proteomes" id="UP001232245">
    <property type="component" value="Unassembled WGS sequence"/>
</dbReference>
<protein>
    <recommendedName>
        <fullName evidence="4">DUF2651 domain-containing protein</fullName>
    </recommendedName>
</protein>
<comment type="caution">
    <text evidence="2">The sequence shown here is derived from an EMBL/GenBank/DDBJ whole genome shotgun (WGS) entry which is preliminary data.</text>
</comment>
<feature type="transmembrane region" description="Helical" evidence="1">
    <location>
        <begin position="54"/>
        <end position="75"/>
    </location>
</feature>
<evidence type="ECO:0000313" key="2">
    <source>
        <dbReference type="EMBL" id="MDQ0226875.1"/>
    </source>
</evidence>
<keyword evidence="1" id="KW-0812">Transmembrane</keyword>
<keyword evidence="1" id="KW-0472">Membrane</keyword>
<feature type="transmembrane region" description="Helical" evidence="1">
    <location>
        <begin position="30"/>
        <end position="49"/>
    </location>
</feature>
<keyword evidence="3" id="KW-1185">Reference proteome</keyword>
<keyword evidence="1" id="KW-1133">Transmembrane helix</keyword>
<dbReference type="EMBL" id="JAUSTZ010000007">
    <property type="protein sequence ID" value="MDQ0226875.1"/>
    <property type="molecule type" value="Genomic_DNA"/>
</dbReference>
<organism evidence="2 3">
    <name type="scientific">Metabacillus niabensis</name>
    <dbReference type="NCBI Taxonomy" id="324854"/>
    <lineage>
        <taxon>Bacteria</taxon>
        <taxon>Bacillati</taxon>
        <taxon>Bacillota</taxon>
        <taxon>Bacilli</taxon>
        <taxon>Bacillales</taxon>
        <taxon>Bacillaceae</taxon>
        <taxon>Metabacillus</taxon>
    </lineage>
</organism>
<dbReference type="RefSeq" id="WP_095302992.1">
    <property type="nucleotide sequence ID" value="NZ_JAUSTZ010000007.1"/>
</dbReference>
<gene>
    <name evidence="2" type="ORF">J2S02_003220</name>
</gene>
<sequence length="105" mass="11705">MKKILSALVPGLLIFLLIYIDETVFPDSKNILIGIYFIFPIIYIVQGIISANSIFVLVIGIVISAVATILPTELWYNMSSLLIPVIIYSLLALLAFYVTNKITKK</sequence>
<name>A0ABT9Z4F7_9BACI</name>
<evidence type="ECO:0008006" key="4">
    <source>
        <dbReference type="Google" id="ProtNLM"/>
    </source>
</evidence>
<feature type="transmembrane region" description="Helical" evidence="1">
    <location>
        <begin position="81"/>
        <end position="99"/>
    </location>
</feature>